<evidence type="ECO:0000256" key="6">
    <source>
        <dbReference type="ARBA" id="ARBA00022692"/>
    </source>
</evidence>
<sequence length="295" mass="33410">MATFNEKKTCSQRMENFGRFVWNPDTSEFMGRTFAKWVYISLYYAAFYVIMVGIFALSIYSLMQTLSPYVPDYQDELKSPGVTLRPDPYGDEVIELFYNMADNKTYLPLVTSLCEFLPVYNKSVQEKMNANCSDHTRISCAHQNENTKSCQFTTDMLGNCSWEHDHTFGYKSGKPCLFIKMNRIINFVPGNKTAPLVNCSAENGELGDVQYYPGNDTYGTIGLQYFPYCGKKMQPNYTNPLVAVKLLNPTLNKELSVVCKVSGHGITSDNPHDPYEGKVSFKLKIENKPLSSSAN</sequence>
<keyword evidence="4" id="KW-1003">Cell membrane</keyword>
<evidence type="ECO:0000256" key="17">
    <source>
        <dbReference type="ARBA" id="ARBA00047115"/>
    </source>
</evidence>
<dbReference type="OMA" id="APRVNCT"/>
<dbReference type="InterPro" id="IPR000402">
    <property type="entry name" value="Na/K_ATPase_sub_beta"/>
</dbReference>
<dbReference type="GO" id="GO:0007155">
    <property type="term" value="P:cell adhesion"/>
    <property type="evidence" value="ECO:0007669"/>
    <property type="project" value="UniProtKB-KW"/>
</dbReference>
<keyword evidence="3 18" id="KW-0813">Transport</keyword>
<proteinExistence type="inferred from homology"/>
<dbReference type="PANTHER" id="PTHR11523">
    <property type="entry name" value="SODIUM/POTASSIUM-DEPENDENT ATPASE BETA SUBUNIT"/>
    <property type="match status" value="1"/>
</dbReference>
<feature type="transmembrane region" description="Helical" evidence="18">
    <location>
        <begin position="37"/>
        <end position="63"/>
    </location>
</feature>
<keyword evidence="5" id="KW-0633">Potassium transport</keyword>
<evidence type="ECO:0000256" key="5">
    <source>
        <dbReference type="ARBA" id="ARBA00022538"/>
    </source>
</evidence>
<evidence type="ECO:0000313" key="21">
    <source>
        <dbReference type="Xenbase" id="XB-GENE-944896"/>
    </source>
</evidence>
<keyword evidence="9" id="KW-0630">Potassium</keyword>
<organism evidence="19 20">
    <name type="scientific">Xenopus laevis</name>
    <name type="common">African clawed frog</name>
    <dbReference type="NCBI Taxonomy" id="8355"/>
    <lineage>
        <taxon>Eukaryota</taxon>
        <taxon>Metazoa</taxon>
        <taxon>Chordata</taxon>
        <taxon>Craniata</taxon>
        <taxon>Vertebrata</taxon>
        <taxon>Euteleostomi</taxon>
        <taxon>Amphibia</taxon>
        <taxon>Batrachia</taxon>
        <taxon>Anura</taxon>
        <taxon>Pipoidea</taxon>
        <taxon>Pipidae</taxon>
        <taxon>Xenopodinae</taxon>
        <taxon>Xenopus</taxon>
        <taxon>Xenopus</taxon>
    </lineage>
</organism>
<keyword evidence="13 18" id="KW-0472">Membrane</keyword>
<comment type="similarity">
    <text evidence="2 18">Belongs to the X(+)/potassium ATPases subunit beta family.</text>
</comment>
<evidence type="ECO:0000256" key="16">
    <source>
        <dbReference type="ARBA" id="ARBA00046158"/>
    </source>
</evidence>
<dbReference type="GO" id="GO:0005890">
    <property type="term" value="C:sodium:potassium-exchanging ATPase complex"/>
    <property type="evidence" value="ECO:0007669"/>
    <property type="project" value="InterPro"/>
</dbReference>
<comment type="subunit">
    <text evidence="17">The ATPase pump is composed of two subunits: alpha (catalytic) and beta (regulatory). Interacts with alpha subunit ATP12A; this interaction is required for the formation of a functionally active pump and targeting at the plasma membrane. Interacts (via N-terminus) with alpha subunit ATP4A (via the P-domain).</text>
</comment>
<keyword evidence="8" id="KW-0130">Cell adhesion</keyword>
<evidence type="ECO:0000256" key="18">
    <source>
        <dbReference type="RuleBase" id="RU362099"/>
    </source>
</evidence>
<comment type="function">
    <text evidence="18">This is the non-catalytic component of the active enzyme, which catalyzes the hydrolysis of ATP coupled with the exchange of Na(+) and K(+) ions across the plasma membrane.</text>
</comment>
<dbReference type="PROSITE" id="PS00390">
    <property type="entry name" value="ATPASE_NA_K_BETA_1"/>
    <property type="match status" value="1"/>
</dbReference>
<keyword evidence="11 18" id="KW-1133">Transmembrane helix</keyword>
<dbReference type="Pfam" id="PF00287">
    <property type="entry name" value="Na_K-ATPase"/>
    <property type="match status" value="1"/>
</dbReference>
<evidence type="ECO:0000256" key="9">
    <source>
        <dbReference type="ARBA" id="ARBA00022958"/>
    </source>
</evidence>
<keyword evidence="6 18" id="KW-0812">Transmembrane</keyword>
<dbReference type="RefSeq" id="NP_001079769.1">
    <property type="nucleotide sequence ID" value="NM_001086300.1"/>
</dbReference>
<dbReference type="RefSeq" id="XP_041438910.1">
    <property type="nucleotide sequence ID" value="XM_041582976.1"/>
</dbReference>
<dbReference type="Gene3D" id="1.20.5.170">
    <property type="match status" value="1"/>
</dbReference>
<dbReference type="KEGG" id="xla:379459"/>
<dbReference type="GO" id="GO:0036376">
    <property type="term" value="P:sodium ion export across plasma membrane"/>
    <property type="evidence" value="ECO:0007669"/>
    <property type="project" value="TreeGrafter"/>
</dbReference>
<accession>A0A974HWI7</accession>
<dbReference type="CTD" id="379459"/>
<dbReference type="GO" id="GO:0030007">
    <property type="term" value="P:intracellular potassium ion homeostasis"/>
    <property type="evidence" value="ECO:0007669"/>
    <property type="project" value="TreeGrafter"/>
</dbReference>
<dbReference type="Xenbase" id="XB-GENE-944896">
    <property type="gene designation" value="atp4b.S"/>
</dbReference>
<evidence type="ECO:0000313" key="19">
    <source>
        <dbReference type="EMBL" id="OCT92521.1"/>
    </source>
</evidence>
<dbReference type="GO" id="GO:0001671">
    <property type="term" value="F:ATPase activator activity"/>
    <property type="evidence" value="ECO:0007669"/>
    <property type="project" value="TreeGrafter"/>
</dbReference>
<keyword evidence="14" id="KW-1015">Disulfide bond</keyword>
<dbReference type="NCBIfam" id="TIGR01107">
    <property type="entry name" value="Na_K_ATPase_bet"/>
    <property type="match status" value="1"/>
</dbReference>
<dbReference type="PANTHER" id="PTHR11523:SF11">
    <property type="entry name" value="POTASSIUM-TRANSPORTING ATPASE SUBUNIT BETA"/>
    <property type="match status" value="1"/>
</dbReference>
<dbReference type="Gene3D" id="2.60.40.1660">
    <property type="entry name" value="Na, k-atpase alpha subunit"/>
    <property type="match status" value="1"/>
</dbReference>
<comment type="function">
    <text evidence="16">The beta subunit of the gastric H(+)/K(+) ATPase pump which transports H(+) ions in exchange for K(+) ions across the apical membrane of parietal cells. Plays a structural and regulatory role in the assembly and membrane targeting of a functionally active pump. Within a transport cycle, the transfer of a H(+) ion across the membrane is coupled to ATP hydrolysis and is associated with a transient phosphorylation of the alpha subunit that shifts the pump conformation from inward-facing (E1) to outward-facing state (E2). Interacts with the phosphorylation domain of the alpha subunit and functions as a ratchet, stabilizing the lumenal-open E2 conformation and preventing the reverse reaction of the transport cycle.</text>
</comment>
<keyword evidence="15" id="KW-0325">Glycoprotein</keyword>
<keyword evidence="10" id="KW-0735">Signal-anchor</keyword>
<evidence type="ECO:0000256" key="8">
    <source>
        <dbReference type="ARBA" id="ARBA00022889"/>
    </source>
</evidence>
<keyword evidence="7" id="KW-0375">Hydrogen ion transport</keyword>
<dbReference type="AlphaFoldDB" id="A0A974HWI7"/>
<dbReference type="EMBL" id="CM004469">
    <property type="protein sequence ID" value="OCT92521.1"/>
    <property type="molecule type" value="Genomic_DNA"/>
</dbReference>
<dbReference type="GO" id="GO:1990573">
    <property type="term" value="P:potassium ion import across plasma membrane"/>
    <property type="evidence" value="ECO:0007669"/>
    <property type="project" value="TreeGrafter"/>
</dbReference>
<evidence type="ECO:0000256" key="1">
    <source>
        <dbReference type="ARBA" id="ARBA00004655"/>
    </source>
</evidence>
<evidence type="ECO:0000256" key="10">
    <source>
        <dbReference type="ARBA" id="ARBA00022968"/>
    </source>
</evidence>
<evidence type="ECO:0000313" key="20">
    <source>
        <dbReference type="Proteomes" id="UP000694892"/>
    </source>
</evidence>
<dbReference type="GO" id="GO:0006883">
    <property type="term" value="P:intracellular sodium ion homeostasis"/>
    <property type="evidence" value="ECO:0007669"/>
    <property type="project" value="TreeGrafter"/>
</dbReference>
<evidence type="ECO:0000256" key="3">
    <source>
        <dbReference type="ARBA" id="ARBA00022448"/>
    </source>
</evidence>
<protein>
    <recommendedName>
        <fullName evidence="18">Sodium/potassium-transporting ATPase subunit beta</fullName>
    </recommendedName>
</protein>
<evidence type="ECO:0000256" key="14">
    <source>
        <dbReference type="ARBA" id="ARBA00023157"/>
    </source>
</evidence>
<dbReference type="FunFam" id="1.20.5.170:FF:000061">
    <property type="entry name" value="Sodium/potassium-transporting ATPase subunit beta"/>
    <property type="match status" value="1"/>
</dbReference>
<dbReference type="Proteomes" id="UP000694892">
    <property type="component" value="Chromosome 2S"/>
</dbReference>
<dbReference type="InterPro" id="IPR038702">
    <property type="entry name" value="Na/K_ATPase_sub_beta_sf"/>
</dbReference>
<evidence type="ECO:0000256" key="15">
    <source>
        <dbReference type="ARBA" id="ARBA00023180"/>
    </source>
</evidence>
<name>A0A974HWI7_XENLA</name>
<evidence type="ECO:0000256" key="11">
    <source>
        <dbReference type="ARBA" id="ARBA00022989"/>
    </source>
</evidence>
<evidence type="ECO:0000256" key="4">
    <source>
        <dbReference type="ARBA" id="ARBA00022475"/>
    </source>
</evidence>
<keyword evidence="12 18" id="KW-0406">Ion transport</keyword>
<evidence type="ECO:0000256" key="12">
    <source>
        <dbReference type="ARBA" id="ARBA00023065"/>
    </source>
</evidence>
<dbReference type="GO" id="GO:0016324">
    <property type="term" value="C:apical plasma membrane"/>
    <property type="evidence" value="ECO:0007669"/>
    <property type="project" value="UniProtKB-SubCell"/>
</dbReference>
<dbReference type="GeneID" id="379459"/>
<gene>
    <name evidence="21" type="primary">atp4b.S</name>
    <name evidence="19" type="ORF">XELAEV_18015578mg</name>
</gene>
<reference evidence="20" key="1">
    <citation type="journal article" date="2016" name="Nature">
        <title>Genome evolution in the allotetraploid frog Xenopus laevis.</title>
        <authorList>
            <person name="Session A.M."/>
            <person name="Uno Y."/>
            <person name="Kwon T."/>
            <person name="Chapman J.A."/>
            <person name="Toyoda A."/>
            <person name="Takahashi S."/>
            <person name="Fukui A."/>
            <person name="Hikosaka A."/>
            <person name="Suzuki A."/>
            <person name="Kondo M."/>
            <person name="van Heeringen S.J."/>
            <person name="Quigley I."/>
            <person name="Heinz S."/>
            <person name="Ogino H."/>
            <person name="Ochi H."/>
            <person name="Hellsten U."/>
            <person name="Lyons J.B."/>
            <person name="Simakov O."/>
            <person name="Putnam N."/>
            <person name="Stites J."/>
            <person name="Kuroki Y."/>
            <person name="Tanaka T."/>
            <person name="Michiue T."/>
            <person name="Watanabe M."/>
            <person name="Bogdanovic O."/>
            <person name="Lister R."/>
            <person name="Georgiou G."/>
            <person name="Paranjpe S.S."/>
            <person name="van Kruijsbergen I."/>
            <person name="Shu S."/>
            <person name="Carlson J."/>
            <person name="Kinoshita T."/>
            <person name="Ohta Y."/>
            <person name="Mawaribuchi S."/>
            <person name="Jenkins J."/>
            <person name="Grimwood J."/>
            <person name="Schmutz J."/>
            <person name="Mitros T."/>
            <person name="Mozaffari S.V."/>
            <person name="Suzuki Y."/>
            <person name="Haramoto Y."/>
            <person name="Yamamoto T.S."/>
            <person name="Takagi C."/>
            <person name="Heald R."/>
            <person name="Miller K."/>
            <person name="Haudenschild C."/>
            <person name="Kitzman J."/>
            <person name="Nakayama T."/>
            <person name="Izutsu Y."/>
            <person name="Robert J."/>
            <person name="Fortriede J."/>
            <person name="Burns K."/>
            <person name="Lotay V."/>
            <person name="Karimi K."/>
            <person name="Yasuoka Y."/>
            <person name="Dichmann D.S."/>
            <person name="Flajnik M.F."/>
            <person name="Houston D.W."/>
            <person name="Shendure J."/>
            <person name="DuPasquier L."/>
            <person name="Vize P.D."/>
            <person name="Zorn A.M."/>
            <person name="Ito M."/>
            <person name="Marcotte E.M."/>
            <person name="Wallingford J.B."/>
            <person name="Ito Y."/>
            <person name="Asashima M."/>
            <person name="Ueno N."/>
            <person name="Matsuda Y."/>
            <person name="Veenstra G.J."/>
            <person name="Fujiyama A."/>
            <person name="Harland R.M."/>
            <person name="Taira M."/>
            <person name="Rokhsar D.S."/>
        </authorList>
    </citation>
    <scope>NUCLEOTIDE SEQUENCE [LARGE SCALE GENOMIC DNA]</scope>
    <source>
        <strain evidence="20">J</strain>
    </source>
</reference>
<dbReference type="GO" id="GO:1902600">
    <property type="term" value="P:proton transmembrane transport"/>
    <property type="evidence" value="ECO:0007669"/>
    <property type="project" value="UniProtKB-KW"/>
</dbReference>
<evidence type="ECO:0000256" key="2">
    <source>
        <dbReference type="ARBA" id="ARBA00005876"/>
    </source>
</evidence>
<dbReference type="OrthoDB" id="5912413at2759"/>
<comment type="subcellular location">
    <subcellularLocation>
        <location evidence="1">Apical cell membrane</location>
        <topology evidence="1">Single-pass type II membrane protein</topology>
    </subcellularLocation>
    <subcellularLocation>
        <location evidence="18">Membrane</location>
    </subcellularLocation>
</comment>
<evidence type="ECO:0000256" key="13">
    <source>
        <dbReference type="ARBA" id="ARBA00023136"/>
    </source>
</evidence>
<dbReference type="AGR" id="Xenbase:XB-GENE-944896"/>
<evidence type="ECO:0000256" key="7">
    <source>
        <dbReference type="ARBA" id="ARBA00022781"/>
    </source>
</evidence>